<dbReference type="InterPro" id="IPR050312">
    <property type="entry name" value="IolE/XylAMocC-like"/>
</dbReference>
<dbReference type="OrthoDB" id="9798407at2"/>
<dbReference type="PROSITE" id="PS51318">
    <property type="entry name" value="TAT"/>
    <property type="match status" value="1"/>
</dbReference>
<evidence type="ECO:0000313" key="2">
    <source>
        <dbReference type="EMBL" id="TDC80346.1"/>
    </source>
</evidence>
<evidence type="ECO:0000259" key="1">
    <source>
        <dbReference type="Pfam" id="PF01261"/>
    </source>
</evidence>
<dbReference type="Pfam" id="PF01261">
    <property type="entry name" value="AP_endonuc_2"/>
    <property type="match status" value="1"/>
</dbReference>
<sequence length="313" mass="34759">MCYGFDGDRSLTDSLAARGLGRRTLLRGAALGAIGAGAAFAAAPTAVAHGNGHGHGNSLVPRSKISVQLYTLRADLGGAAGYDATLRSLARIGYRKVEQAGYYGRTARELRRFHDSLGIRTTSSHDGISADDAALATKLENARIMGQKYLNVPYLASTNAEDWYQWAERMNVEARAARRHGLHYGYHNHAHEFTTDLGRGRTPWDILTRELDPRYVHLEIDLYWTVRAAVELGERDVERFSLDVIRRAPQRVIQFHVKDRSRTDGDMADLGTGVIDFPKIFRAHKVDEYIVENDTPDVTPLQSAEVGYDYLAS</sequence>
<dbReference type="AlphaFoldDB" id="A0A4R4TU72"/>
<gene>
    <name evidence="2" type="ORF">E1283_00670</name>
</gene>
<dbReference type="RefSeq" id="WP_132815405.1">
    <property type="nucleotide sequence ID" value="NZ_SMKI01000003.1"/>
</dbReference>
<reference evidence="2 3" key="1">
    <citation type="submission" date="2019-03" db="EMBL/GenBank/DDBJ databases">
        <title>Draft genome sequences of novel Actinobacteria.</title>
        <authorList>
            <person name="Sahin N."/>
            <person name="Ay H."/>
            <person name="Saygin H."/>
        </authorList>
    </citation>
    <scope>NUCLEOTIDE SEQUENCE [LARGE SCALE GENOMIC DNA]</scope>
    <source>
        <strain evidence="2 3">DSM 41900</strain>
    </source>
</reference>
<dbReference type="Gene3D" id="3.20.20.150">
    <property type="entry name" value="Divalent-metal-dependent TIM barrel enzymes"/>
    <property type="match status" value="1"/>
</dbReference>
<comment type="caution">
    <text evidence="2">The sequence shown here is derived from an EMBL/GenBank/DDBJ whole genome shotgun (WGS) entry which is preliminary data.</text>
</comment>
<evidence type="ECO:0000313" key="3">
    <source>
        <dbReference type="Proteomes" id="UP000295345"/>
    </source>
</evidence>
<protein>
    <submittedName>
        <fullName evidence="2">Sugar phosphate isomerase/epimerase</fullName>
    </submittedName>
</protein>
<dbReference type="InterPro" id="IPR036237">
    <property type="entry name" value="Xyl_isomerase-like_sf"/>
</dbReference>
<keyword evidence="2" id="KW-0413">Isomerase</keyword>
<organism evidence="2 3">
    <name type="scientific">Streptomyces hainanensis</name>
    <dbReference type="NCBI Taxonomy" id="402648"/>
    <lineage>
        <taxon>Bacteria</taxon>
        <taxon>Bacillati</taxon>
        <taxon>Actinomycetota</taxon>
        <taxon>Actinomycetes</taxon>
        <taxon>Kitasatosporales</taxon>
        <taxon>Streptomycetaceae</taxon>
        <taxon>Streptomyces</taxon>
    </lineage>
</organism>
<dbReference type="PANTHER" id="PTHR12110:SF41">
    <property type="entry name" value="INOSOSE DEHYDRATASE"/>
    <property type="match status" value="1"/>
</dbReference>
<dbReference type="SUPFAM" id="SSF51658">
    <property type="entry name" value="Xylose isomerase-like"/>
    <property type="match status" value="1"/>
</dbReference>
<feature type="domain" description="Xylose isomerase-like TIM barrel" evidence="1">
    <location>
        <begin position="87"/>
        <end position="283"/>
    </location>
</feature>
<dbReference type="GO" id="GO:0016853">
    <property type="term" value="F:isomerase activity"/>
    <property type="evidence" value="ECO:0007669"/>
    <property type="project" value="UniProtKB-KW"/>
</dbReference>
<dbReference type="PANTHER" id="PTHR12110">
    <property type="entry name" value="HYDROXYPYRUVATE ISOMERASE"/>
    <property type="match status" value="1"/>
</dbReference>
<dbReference type="InterPro" id="IPR013022">
    <property type="entry name" value="Xyl_isomerase-like_TIM-brl"/>
</dbReference>
<keyword evidence="3" id="KW-1185">Reference proteome</keyword>
<accession>A0A4R4TU72</accession>
<dbReference type="Proteomes" id="UP000295345">
    <property type="component" value="Unassembled WGS sequence"/>
</dbReference>
<dbReference type="EMBL" id="SMKI01000003">
    <property type="protein sequence ID" value="TDC80346.1"/>
    <property type="molecule type" value="Genomic_DNA"/>
</dbReference>
<proteinExistence type="predicted"/>
<name>A0A4R4TU72_9ACTN</name>
<dbReference type="InterPro" id="IPR006311">
    <property type="entry name" value="TAT_signal"/>
</dbReference>